<proteinExistence type="predicted"/>
<gene>
    <name evidence="3" type="ORF">RHTO0S_27e01420g</name>
</gene>
<feature type="domain" description="HNH nuclease" evidence="2">
    <location>
        <begin position="107"/>
        <end position="171"/>
    </location>
</feature>
<dbReference type="EMBL" id="LK052962">
    <property type="protein sequence ID" value="CDR49521.1"/>
    <property type="molecule type" value="Genomic_DNA"/>
</dbReference>
<accession>A0A061BHQ3</accession>
<evidence type="ECO:0000313" key="3">
    <source>
        <dbReference type="EMBL" id="CDR49521.1"/>
    </source>
</evidence>
<dbReference type="OrthoDB" id="2525455at2759"/>
<protein>
    <submittedName>
        <fullName evidence="3">RHTO0S27e01420g1_1</fullName>
    </submittedName>
</protein>
<feature type="compositionally biased region" description="Low complexity" evidence="1">
    <location>
        <begin position="1"/>
        <end position="17"/>
    </location>
</feature>
<organism evidence="3">
    <name type="scientific">Rhodotorula toruloides</name>
    <name type="common">Yeast</name>
    <name type="synonym">Rhodosporidium toruloides</name>
    <dbReference type="NCBI Taxonomy" id="5286"/>
    <lineage>
        <taxon>Eukaryota</taxon>
        <taxon>Fungi</taxon>
        <taxon>Dikarya</taxon>
        <taxon>Basidiomycota</taxon>
        <taxon>Pucciniomycotina</taxon>
        <taxon>Microbotryomycetes</taxon>
        <taxon>Sporidiobolales</taxon>
        <taxon>Sporidiobolaceae</taxon>
        <taxon>Rhodotorula</taxon>
    </lineage>
</organism>
<feature type="region of interest" description="Disordered" evidence="1">
    <location>
        <begin position="1"/>
        <end position="32"/>
    </location>
</feature>
<dbReference type="InterPro" id="IPR003615">
    <property type="entry name" value="HNH_nuc"/>
</dbReference>
<sequence>MPNSLALALSQASANSNVSRASQSHKATRGEDEAIKLLKKPFDPHAYTRAVRRFNSAGEITAQEDEDDEERSEVITRRKRRIDMAAASQVPYLETYTATDGHIHRECAVTGIAQSGRLEVAHLIAREVGGTVGLLVNAGVLPEGSVHDDPWNRIPLCHDLHTAMDHLQMSFTPIEDELLARLTAEIQYQKLRADDDPVRPPFSLFYQRLDGREAYIDAFFTTDFPMDYLIRGVTYKEKTPISWATKRTQDESVANADWPRPPPFRFYCSGNAVIAAMRSRVAQLDPAPDDVIERTATLAALVKELWGLWMLKDPAVARKRAERAATLLQDRFPNSPYTALLDAPDFTYDKIPLPSPSSYTDTAGYFIRAYENGKRAPLLRPLAIADDHDEASSASDESAPCISDTASSLAYPSIPACEKHGESIASNELFSKNETMHDDDAKADTAKIEEGRQGVKWELSEWQQEQQVGQSAS</sequence>
<dbReference type="Pfam" id="PF13391">
    <property type="entry name" value="HNH_2"/>
    <property type="match status" value="1"/>
</dbReference>
<reference evidence="3" key="1">
    <citation type="journal article" date="2014" name="Genome Announc.">
        <title>Draft genome sequence of Rhodosporidium toruloides CECT1137, an oleaginous yeast of biotechnological interest.</title>
        <authorList>
            <person name="Morin N."/>
            <person name="Calcas X."/>
            <person name="Devillers H."/>
            <person name="Durrens P."/>
            <person name="Sherman D.J."/>
            <person name="Nicaud J.-M."/>
            <person name="Neuveglise C."/>
        </authorList>
    </citation>
    <scope>NUCLEOTIDE SEQUENCE</scope>
    <source>
        <strain evidence="3">CECT1137</strain>
    </source>
</reference>
<evidence type="ECO:0000259" key="2">
    <source>
        <dbReference type="Pfam" id="PF13391"/>
    </source>
</evidence>
<name>A0A061BHQ3_RHOTO</name>
<evidence type="ECO:0000256" key="1">
    <source>
        <dbReference type="SAM" id="MobiDB-lite"/>
    </source>
</evidence>
<dbReference type="AlphaFoldDB" id="A0A061BHQ3"/>